<reference evidence="19 20" key="2">
    <citation type="submission" date="2025-04" db="UniProtKB">
        <authorList>
            <consortium name="RefSeq"/>
        </authorList>
    </citation>
    <scope>IDENTIFICATION</scope>
</reference>
<dbReference type="InterPro" id="IPR049730">
    <property type="entry name" value="SNF2/RAD54-like_C"/>
</dbReference>
<dbReference type="InterPro" id="IPR050496">
    <property type="entry name" value="SNF2_RAD54_helicase_repair"/>
</dbReference>
<keyword evidence="10" id="KW-0539">Nucleus</keyword>
<dbReference type="SUPFAM" id="SSF52540">
    <property type="entry name" value="P-loop containing nucleoside triphosphate hydrolases"/>
    <property type="match status" value="2"/>
</dbReference>
<gene>
    <name evidence="19 20 21 22 23" type="primary">LOC106174262</name>
</gene>
<feature type="compositionally biased region" description="Basic and acidic residues" evidence="15">
    <location>
        <begin position="1111"/>
        <end position="1124"/>
    </location>
</feature>
<dbReference type="Pfam" id="PF00271">
    <property type="entry name" value="Helicase_C"/>
    <property type="match status" value="1"/>
</dbReference>
<evidence type="ECO:0000256" key="4">
    <source>
        <dbReference type="ARBA" id="ARBA00022763"/>
    </source>
</evidence>
<feature type="compositionally biased region" description="Basic and acidic residues" evidence="15">
    <location>
        <begin position="321"/>
        <end position="331"/>
    </location>
</feature>
<evidence type="ECO:0000256" key="11">
    <source>
        <dbReference type="ARBA" id="ARBA00071998"/>
    </source>
</evidence>
<evidence type="ECO:0000256" key="13">
    <source>
        <dbReference type="ARBA" id="ARBA00079118"/>
    </source>
</evidence>
<keyword evidence="18" id="KW-1185">Reference proteome</keyword>
<evidence type="ECO:0000256" key="15">
    <source>
        <dbReference type="SAM" id="MobiDB-lite"/>
    </source>
</evidence>
<dbReference type="InterPro" id="IPR000330">
    <property type="entry name" value="SNF2_N"/>
</dbReference>
<feature type="compositionally biased region" description="Basic residues" evidence="15">
    <location>
        <begin position="1125"/>
        <end position="1137"/>
    </location>
</feature>
<dbReference type="GeneID" id="106174262"/>
<comment type="similarity">
    <text evidence="2">Belongs to the SNF2/RAD54 helicase family.</text>
</comment>
<evidence type="ECO:0000256" key="5">
    <source>
        <dbReference type="ARBA" id="ARBA00022801"/>
    </source>
</evidence>
<evidence type="ECO:0000256" key="7">
    <source>
        <dbReference type="ARBA" id="ARBA00022840"/>
    </source>
</evidence>
<dbReference type="InterPro" id="IPR038718">
    <property type="entry name" value="SNF2-like_sf"/>
</dbReference>
<dbReference type="GO" id="GO:0005524">
    <property type="term" value="F:ATP binding"/>
    <property type="evidence" value="ECO:0007669"/>
    <property type="project" value="UniProtKB-KW"/>
</dbReference>
<dbReference type="Gene3D" id="3.40.50.300">
    <property type="entry name" value="P-loop containing nucleotide triphosphate hydrolases"/>
    <property type="match status" value="1"/>
</dbReference>
<organism evidence="18 22">
    <name type="scientific">Lingula anatina</name>
    <name type="common">Brachiopod</name>
    <name type="synonym">Lingula unguis</name>
    <dbReference type="NCBI Taxonomy" id="7574"/>
    <lineage>
        <taxon>Eukaryota</taxon>
        <taxon>Metazoa</taxon>
        <taxon>Spiralia</taxon>
        <taxon>Lophotrochozoa</taxon>
        <taxon>Brachiopoda</taxon>
        <taxon>Linguliformea</taxon>
        <taxon>Lingulata</taxon>
        <taxon>Lingulida</taxon>
        <taxon>Linguloidea</taxon>
        <taxon>Lingulidae</taxon>
        <taxon>Lingula</taxon>
    </lineage>
</organism>
<evidence type="ECO:0000256" key="8">
    <source>
        <dbReference type="ARBA" id="ARBA00023125"/>
    </source>
</evidence>
<feature type="compositionally biased region" description="Acidic residues" evidence="15">
    <location>
        <begin position="332"/>
        <end position="349"/>
    </location>
</feature>
<dbReference type="CDD" id="cd18793">
    <property type="entry name" value="SF2_C_SNF"/>
    <property type="match status" value="1"/>
</dbReference>
<comment type="subcellular location">
    <subcellularLocation>
        <location evidence="1">Nucleus</location>
    </subcellularLocation>
</comment>
<dbReference type="GO" id="GO:0016787">
    <property type="term" value="F:hydrolase activity"/>
    <property type="evidence" value="ECO:0007669"/>
    <property type="project" value="UniProtKB-KW"/>
</dbReference>
<dbReference type="STRING" id="7574.A0A1S3JMN1"/>
<dbReference type="PANTHER" id="PTHR45629:SF7">
    <property type="entry name" value="DNA EXCISION REPAIR PROTEIN ERCC-6-RELATED"/>
    <property type="match status" value="1"/>
</dbReference>
<dbReference type="Proteomes" id="UP000085678">
    <property type="component" value="Unplaced"/>
</dbReference>
<feature type="region of interest" description="Disordered" evidence="15">
    <location>
        <begin position="228"/>
        <end position="409"/>
    </location>
</feature>
<feature type="coiled-coil region" evidence="14">
    <location>
        <begin position="95"/>
        <end position="167"/>
    </location>
</feature>
<dbReference type="Pfam" id="PF25875">
    <property type="entry name" value="WHD_Rad26_CSB"/>
    <property type="match status" value="1"/>
</dbReference>
<keyword evidence="9" id="KW-0234">DNA repair</keyword>
<evidence type="ECO:0000256" key="1">
    <source>
        <dbReference type="ARBA" id="ARBA00004123"/>
    </source>
</evidence>
<keyword evidence="6" id="KW-0347">Helicase</keyword>
<evidence type="ECO:0000259" key="16">
    <source>
        <dbReference type="PROSITE" id="PS51192"/>
    </source>
</evidence>
<feature type="coiled-coil region" evidence="14">
    <location>
        <begin position="984"/>
        <end position="1030"/>
    </location>
</feature>
<dbReference type="KEGG" id="lak:106174262"/>
<dbReference type="InterPro" id="IPR001650">
    <property type="entry name" value="Helicase_C-like"/>
</dbReference>
<reference evidence="19 20" key="1">
    <citation type="journal article" date="2015" name="Nat. Commun.">
        <title>The Lingula genome provides insights into brachiopod evolution and the origin of phosphate biomineralization.</title>
        <authorList>
            <person name="Luo Y.J."/>
            <person name="Takeuchi T."/>
            <person name="Koyanagi R."/>
            <person name="Yamada L."/>
            <person name="Kanda M."/>
            <person name="Khalturina M."/>
            <person name="Fujie M."/>
            <person name="Yamasaki S.I."/>
            <person name="Endo K."/>
            <person name="Satoh N."/>
        </authorList>
    </citation>
    <scope>NUCLEOTIDE SEQUENCE</scope>
</reference>
<evidence type="ECO:0000259" key="17">
    <source>
        <dbReference type="PROSITE" id="PS51194"/>
    </source>
</evidence>
<feature type="region of interest" description="Disordered" evidence="15">
    <location>
        <begin position="1111"/>
        <end position="1139"/>
    </location>
</feature>
<keyword evidence="4" id="KW-0227">DNA damage</keyword>
<dbReference type="GO" id="GO:0005634">
    <property type="term" value="C:nucleus"/>
    <property type="evidence" value="ECO:0007669"/>
    <property type="project" value="UniProtKB-SubCell"/>
</dbReference>
<dbReference type="GO" id="GO:0006283">
    <property type="term" value="P:transcription-coupled nucleotide-excision repair"/>
    <property type="evidence" value="ECO:0007669"/>
    <property type="project" value="TreeGrafter"/>
</dbReference>
<evidence type="ECO:0000313" key="23">
    <source>
        <dbReference type="RefSeq" id="XP_013411195.1"/>
    </source>
</evidence>
<feature type="compositionally biased region" description="Basic and acidic residues" evidence="15">
    <location>
        <begin position="1"/>
        <end position="15"/>
    </location>
</feature>
<evidence type="ECO:0000313" key="22">
    <source>
        <dbReference type="RefSeq" id="XP_013411194.1"/>
    </source>
</evidence>
<sequence length="1406" mass="160718">MSSTDERDFKSKEPTVMEEDGETSPPCDGRKEEVVGKKTDVFHVDSTLIHSIPESEQDDELKNLGIDVFNQEDFEQGVMAQVDQAIASQEKQRIQAMLEKELNSVEDDVRSVKQELGQIEKVHSLLRHQTGVSKEVQKRLDSLQKQKDNKTKQLRKLKARQKTLHKKLYGTLEGLQEEDEEVAEGQSALEQALGLGKQTETEEEKMIRTGEMTPFGTIMKLIDHEKLKAETKKPASSETSKEEQTATENDFRRDHVKKKHSNFFDEHSKRVYRTESDFSNVPSSRARYPKLGHHFEEDPELSGEEDFMDHDSFQSSGDEYVPDKEEMRDSYQDEGTEEDDLIDDLEEKEDISRTPSVRKRKIKKKAGFRKVKRPKYKETSEEESEDSTPDESSVFKTKKQRKTKDDGDESYFAKRQKEWKKSELLRKQLLLEDGVSEDEDGIEFDGGLKVPGQIWSKLYNYQRTGVRWLWELHCQEAGGIIGDEMGLGKTIQTIAFLAAMKESKLRSRSSRYIGLGPLIIVCPTTVMHQWLKEFHKWWPPFRVAILHSSGSYTTSEAELIRETVRHNGVLVTSYNSMVIHQENILKHDWHYAILDEGHKIRNPDAQITLACKQIRTPHRIILSGSPMQNNLKELWSLFDFVFPGKLGTLPDFMAHFSVPIVQGGYSNASQIQVQTAFKCACALRDTINPYLLRRMKADVKINLPNKSEQVLFCRLTREQTEVYKEYLDSKECQMILSGRFMVFPGLITLRKICNHPDLSTGGPKIFRHDTVDDSDESLEYGYWKRSGKMIVVQSLLKIWKKQGQRVLLFTQSRQMLDVLETFVQKQGYNYLRMDGGTAIGSRQPLVDYFNKDMSKFLFLLTTRVGGLGINLVGANRVLIFDPDWNPSTDIQARERAWRIGQQRQVTVYRLLTSGTIEEKIYHRQIFKQFLANRVLKDPKQRRFFKSNDLYELFTLGNEDHKEGTETSAIFAGTGSDVKVVAKKKEDKEKKNRFDEMKIKEEKKKQNNEEIKLNEKKLAKMRELARKLSRQIVSKRVNNMTSPETSVNVNKGTEIIDDEKDDLYGKGQDEAMTSAIRESMQSDKNEGVTLSKGFEEGEVNGVKDRKTDYCKTKGKSEYSKEEQKHNQKQKRKKKHKKKDAVFEGKRVAHLVGMDTYQHGGDKTTDTDHRQKDDYVLQRLFKKSGVHSVVQHDTIMMSSNPDYALVEGEAERVAREAVRALKQSRTRCLPAVAGVPTWTGQHGGAAGPSRPRFGQKKKGGLLPNLANGKDASVMKKTTDKEDASLEAKHFDGKSSEADGSAGVLSSVQLLAKIKARNPVTSASLTNDSNLVNSQEVHDDDLALLEDVRTFIAFQCAVDGQGTTEEILQRFKNRLPPENSAKFKAMLRQICDFTRSNGIGVWSLKPEMR</sequence>
<proteinExistence type="inferred from homology"/>
<dbReference type="RefSeq" id="XP_013411191.1">
    <property type="nucleotide sequence ID" value="XM_013555737.1"/>
</dbReference>
<feature type="domain" description="Helicase C-terminal" evidence="17">
    <location>
        <begin position="791"/>
        <end position="950"/>
    </location>
</feature>
<evidence type="ECO:0000256" key="14">
    <source>
        <dbReference type="SAM" id="Coils"/>
    </source>
</evidence>
<evidence type="ECO:0000256" key="6">
    <source>
        <dbReference type="ARBA" id="ARBA00022806"/>
    </source>
</evidence>
<dbReference type="CDD" id="cd21397">
    <property type="entry name" value="cc_ERCC-6_N"/>
    <property type="match status" value="1"/>
</dbReference>
<protein>
    <recommendedName>
        <fullName evidence="11">DNA excision repair protein ERCC-6</fullName>
    </recommendedName>
    <alternativeName>
        <fullName evidence="12">ATP-dependent helicase ERCC6</fullName>
    </alternativeName>
    <alternativeName>
        <fullName evidence="13">Cockayne syndrome protein CSB</fullName>
    </alternativeName>
</protein>
<feature type="compositionally biased region" description="Basic and acidic residues" evidence="15">
    <location>
        <begin position="262"/>
        <end position="276"/>
    </location>
</feature>
<evidence type="ECO:0000313" key="20">
    <source>
        <dbReference type="RefSeq" id="XP_013411192.1"/>
    </source>
</evidence>
<dbReference type="FunFam" id="3.40.50.300:FF:000863">
    <property type="entry name" value="DNA excision repair protein ERCC-6"/>
    <property type="match status" value="1"/>
</dbReference>
<dbReference type="GO" id="GO:0004386">
    <property type="term" value="F:helicase activity"/>
    <property type="evidence" value="ECO:0007669"/>
    <property type="project" value="UniProtKB-KW"/>
</dbReference>
<dbReference type="Pfam" id="PF00176">
    <property type="entry name" value="SNF2-rel_dom"/>
    <property type="match status" value="1"/>
</dbReference>
<evidence type="ECO:0000256" key="9">
    <source>
        <dbReference type="ARBA" id="ARBA00023204"/>
    </source>
</evidence>
<dbReference type="RefSeq" id="XP_013411193.1">
    <property type="nucleotide sequence ID" value="XM_013555739.1"/>
</dbReference>
<evidence type="ECO:0000313" key="18">
    <source>
        <dbReference type="Proteomes" id="UP000085678"/>
    </source>
</evidence>
<dbReference type="PROSITE" id="PS51192">
    <property type="entry name" value="HELICASE_ATP_BIND_1"/>
    <property type="match status" value="1"/>
</dbReference>
<feature type="region of interest" description="Disordered" evidence="15">
    <location>
        <begin position="1"/>
        <end position="33"/>
    </location>
</feature>
<dbReference type="InterPro" id="IPR058951">
    <property type="entry name" value="WHD_Rad26_CSB-like"/>
</dbReference>
<accession>A0A1S3JMN1</accession>
<feature type="domain" description="Helicase ATP-binding" evidence="16">
    <location>
        <begin position="470"/>
        <end position="644"/>
    </location>
</feature>
<keyword evidence="8" id="KW-0238">DNA-binding</keyword>
<keyword evidence="3" id="KW-0547">Nucleotide-binding</keyword>
<keyword evidence="14" id="KW-0175">Coiled coil</keyword>
<dbReference type="FunFam" id="3.40.50.10810:FF:000042">
    <property type="entry name" value="SNF2 family helicase-like protein"/>
    <property type="match status" value="1"/>
</dbReference>
<feature type="region of interest" description="Disordered" evidence="15">
    <location>
        <begin position="1237"/>
        <end position="1271"/>
    </location>
</feature>
<dbReference type="PANTHER" id="PTHR45629">
    <property type="entry name" value="SNF2/RAD54 FAMILY MEMBER"/>
    <property type="match status" value="1"/>
</dbReference>
<keyword evidence="7" id="KW-0067">ATP-binding</keyword>
<evidence type="ECO:0000256" key="2">
    <source>
        <dbReference type="ARBA" id="ARBA00007025"/>
    </source>
</evidence>
<evidence type="ECO:0000313" key="21">
    <source>
        <dbReference type="RefSeq" id="XP_013411193.1"/>
    </source>
</evidence>
<evidence type="ECO:0000256" key="3">
    <source>
        <dbReference type="ARBA" id="ARBA00022741"/>
    </source>
</evidence>
<keyword evidence="5" id="KW-0378">Hydrolase</keyword>
<name>A0A1S3JMN1_LINAN</name>
<feature type="compositionally biased region" description="Basic residues" evidence="15">
    <location>
        <begin position="356"/>
        <end position="375"/>
    </location>
</feature>
<dbReference type="GO" id="GO:0008094">
    <property type="term" value="F:ATP-dependent activity, acting on DNA"/>
    <property type="evidence" value="ECO:0007669"/>
    <property type="project" value="TreeGrafter"/>
</dbReference>
<feature type="compositionally biased region" description="Acidic residues" evidence="15">
    <location>
        <begin position="297"/>
        <end position="308"/>
    </location>
</feature>
<dbReference type="RefSeq" id="XP_013411192.1">
    <property type="nucleotide sequence ID" value="XM_013555738.1"/>
</dbReference>
<evidence type="ECO:0000313" key="19">
    <source>
        <dbReference type="RefSeq" id="XP_013411191.1"/>
    </source>
</evidence>
<dbReference type="RefSeq" id="XP_013411195.1">
    <property type="nucleotide sequence ID" value="XM_013555741.2"/>
</dbReference>
<dbReference type="RefSeq" id="XP_013411194.1">
    <property type="nucleotide sequence ID" value="XM_013555740.1"/>
</dbReference>
<dbReference type="Gene3D" id="3.40.50.10810">
    <property type="entry name" value="Tandem AAA-ATPase domain"/>
    <property type="match status" value="1"/>
</dbReference>
<dbReference type="CDD" id="cd18000">
    <property type="entry name" value="DEXHc_ERCC6"/>
    <property type="match status" value="1"/>
</dbReference>
<feature type="region of interest" description="Disordered" evidence="15">
    <location>
        <begin position="178"/>
        <end position="204"/>
    </location>
</feature>
<dbReference type="OrthoDB" id="413460at2759"/>
<evidence type="ECO:0000256" key="10">
    <source>
        <dbReference type="ARBA" id="ARBA00023242"/>
    </source>
</evidence>
<dbReference type="InterPro" id="IPR059240">
    <property type="entry name" value="cc_ERCC-6_N"/>
</dbReference>
<dbReference type="CDD" id="cd22254">
    <property type="entry name" value="CSB_WHD"/>
    <property type="match status" value="1"/>
</dbReference>
<feature type="compositionally biased region" description="Acidic residues" evidence="15">
    <location>
        <begin position="380"/>
        <end position="389"/>
    </location>
</feature>
<dbReference type="SMART" id="SM00490">
    <property type="entry name" value="HELICc"/>
    <property type="match status" value="1"/>
</dbReference>
<evidence type="ECO:0000256" key="12">
    <source>
        <dbReference type="ARBA" id="ARBA00076356"/>
    </source>
</evidence>
<dbReference type="InterPro" id="IPR014001">
    <property type="entry name" value="Helicase_ATP-bd"/>
</dbReference>
<dbReference type="SMART" id="SM00487">
    <property type="entry name" value="DEXDc"/>
    <property type="match status" value="1"/>
</dbReference>
<dbReference type="InterPro" id="IPR027417">
    <property type="entry name" value="P-loop_NTPase"/>
</dbReference>
<dbReference type="PROSITE" id="PS51194">
    <property type="entry name" value="HELICASE_CTER"/>
    <property type="match status" value="1"/>
</dbReference>
<feature type="compositionally biased region" description="Basic and acidic residues" evidence="15">
    <location>
        <begin position="228"/>
        <end position="253"/>
    </location>
</feature>